<keyword evidence="1" id="KW-0732">Signal</keyword>
<feature type="chain" id="PRO_5020787205" evidence="1">
    <location>
        <begin position="19"/>
        <end position="143"/>
    </location>
</feature>
<dbReference type="OrthoDB" id="10524889at2759"/>
<proteinExistence type="predicted"/>
<protein>
    <submittedName>
        <fullName evidence="2">Uncharacterized protein</fullName>
    </submittedName>
</protein>
<comment type="caution">
    <text evidence="2">The sequence shown here is derived from an EMBL/GenBank/DDBJ whole genome shotgun (WGS) entry which is preliminary data.</text>
</comment>
<name>A0A4S2L5F7_OPIFE</name>
<evidence type="ECO:0000256" key="1">
    <source>
        <dbReference type="SAM" id="SignalP"/>
    </source>
</evidence>
<evidence type="ECO:0000313" key="3">
    <source>
        <dbReference type="Proteomes" id="UP000308267"/>
    </source>
</evidence>
<organism evidence="2 3">
    <name type="scientific">Opisthorchis felineus</name>
    <dbReference type="NCBI Taxonomy" id="147828"/>
    <lineage>
        <taxon>Eukaryota</taxon>
        <taxon>Metazoa</taxon>
        <taxon>Spiralia</taxon>
        <taxon>Lophotrochozoa</taxon>
        <taxon>Platyhelminthes</taxon>
        <taxon>Trematoda</taxon>
        <taxon>Digenea</taxon>
        <taxon>Opisthorchiida</taxon>
        <taxon>Opisthorchiata</taxon>
        <taxon>Opisthorchiidae</taxon>
        <taxon>Opisthorchis</taxon>
    </lineage>
</organism>
<keyword evidence="3" id="KW-1185">Reference proteome</keyword>
<reference evidence="2 3" key="1">
    <citation type="journal article" date="2019" name="BMC Genomics">
        <title>New insights from Opisthorchis felineus genome: update on genomics of the epidemiologically important liver flukes.</title>
        <authorList>
            <person name="Ershov N.I."/>
            <person name="Mordvinov V.A."/>
            <person name="Prokhortchouk E.B."/>
            <person name="Pakharukova M.Y."/>
            <person name="Gunbin K.V."/>
            <person name="Ustyantsev K."/>
            <person name="Genaev M.A."/>
            <person name="Blinov A.G."/>
            <person name="Mazur A."/>
            <person name="Boulygina E."/>
            <person name="Tsygankova S."/>
            <person name="Khrameeva E."/>
            <person name="Chekanov N."/>
            <person name="Fan G."/>
            <person name="Xiao A."/>
            <person name="Zhang H."/>
            <person name="Xu X."/>
            <person name="Yang H."/>
            <person name="Solovyev V."/>
            <person name="Lee S.M."/>
            <person name="Liu X."/>
            <person name="Afonnikov D.A."/>
            <person name="Skryabin K.G."/>
        </authorList>
    </citation>
    <scope>NUCLEOTIDE SEQUENCE [LARGE SCALE GENOMIC DNA]</scope>
    <source>
        <strain evidence="2">AK-0245</strain>
        <tissue evidence="2">Whole organism</tissue>
    </source>
</reference>
<feature type="signal peptide" evidence="1">
    <location>
        <begin position="1"/>
        <end position="18"/>
    </location>
</feature>
<dbReference type="Proteomes" id="UP000308267">
    <property type="component" value="Unassembled WGS sequence"/>
</dbReference>
<evidence type="ECO:0000313" key="2">
    <source>
        <dbReference type="EMBL" id="TGZ55627.1"/>
    </source>
</evidence>
<gene>
    <name evidence="2" type="ORF">CRM22_010326</name>
</gene>
<dbReference type="EMBL" id="SJOL01009803">
    <property type="protein sequence ID" value="TGZ55627.1"/>
    <property type="molecule type" value="Genomic_DNA"/>
</dbReference>
<sequence>MFMLVVALLILSPALILSLDGPMRHPSLTSLLKRLQKHLWNADYYSSELMQLSSLSVDFGLLPSSSADCKREVTTSTPLASSNDSTINLKLLSRRRSSVHIARSSYEVAQHLKDVLDRQPVELAFGTTIMLVGDIVTHIGRVN</sequence>
<accession>A0A4S2L5F7</accession>
<dbReference type="AlphaFoldDB" id="A0A4S2L5F7"/>